<reference evidence="1 2" key="1">
    <citation type="submission" date="2016-02" db="EMBL/GenBank/DDBJ databases">
        <title>Draft Genome for Tepidibacillus decaturensis nov. sp. Strain Z9, an Anaerobic, Moderately Thermophilic and Heterotrophic Bacterium from Deep Subsurface of the Illinois Basin, USA.</title>
        <authorList>
            <person name="Dong Y."/>
            <person name="Chang J.Y."/>
            <person name="Sanford R."/>
            <person name="Fouke B.W."/>
        </authorList>
    </citation>
    <scope>NUCLEOTIDE SEQUENCE [LARGE SCALE GENOMIC DNA]</scope>
    <source>
        <strain evidence="1 2">Z9</strain>
    </source>
</reference>
<accession>A0A135L6I1</accession>
<gene>
    <name evidence="1" type="ORF">U473_11135</name>
</gene>
<dbReference type="RefSeq" id="WP_068726323.1">
    <property type="nucleotide sequence ID" value="NZ_LSKU01000001.1"/>
</dbReference>
<evidence type="ECO:0000313" key="2">
    <source>
        <dbReference type="Proteomes" id="UP000070352"/>
    </source>
</evidence>
<name>A0A135L6I1_9BACI</name>
<keyword evidence="2" id="KW-1185">Reference proteome</keyword>
<organism evidence="1 2">
    <name type="scientific">Tepidibacillus decaturensis</name>
    <dbReference type="NCBI Taxonomy" id="1413211"/>
    <lineage>
        <taxon>Bacteria</taxon>
        <taxon>Bacillati</taxon>
        <taxon>Bacillota</taxon>
        <taxon>Bacilli</taxon>
        <taxon>Bacillales</taxon>
        <taxon>Bacillaceae</taxon>
        <taxon>Tepidibacillus</taxon>
    </lineage>
</organism>
<dbReference type="EMBL" id="LSKU01000001">
    <property type="protein sequence ID" value="KXG44507.1"/>
    <property type="molecule type" value="Genomic_DNA"/>
</dbReference>
<sequence length="99" mass="11295">MRLLNSKQGLRRSQFAKELKGADLEKVLLVPIDVSKVLQKSMILNYFGEVIQTSFSFMVNHTGMKYLIQKIEDAKHSCRAEKVFVGIEATGHHLSFKKN</sequence>
<proteinExistence type="predicted"/>
<dbReference type="AlphaFoldDB" id="A0A135L6I1"/>
<evidence type="ECO:0000313" key="1">
    <source>
        <dbReference type="EMBL" id="KXG44507.1"/>
    </source>
</evidence>
<dbReference type="Proteomes" id="UP000070352">
    <property type="component" value="Unassembled WGS sequence"/>
</dbReference>
<comment type="caution">
    <text evidence="1">The sequence shown here is derived from an EMBL/GenBank/DDBJ whole genome shotgun (WGS) entry which is preliminary data.</text>
</comment>
<protein>
    <submittedName>
        <fullName evidence="1">Uncharacterized protein</fullName>
    </submittedName>
</protein>